<dbReference type="EMBL" id="SJKB01000003">
    <property type="protein sequence ID" value="TCC62910.1"/>
    <property type="molecule type" value="Genomic_DNA"/>
</dbReference>
<protein>
    <submittedName>
        <fullName evidence="6">TIGR03619 family F420-dependent LLM class oxidoreductase</fullName>
        <ecNumber evidence="6">1.-.-.-</ecNumber>
    </submittedName>
</protein>
<dbReference type="InterPro" id="IPR050172">
    <property type="entry name" value="SsuD_RutA_monooxygenase"/>
</dbReference>
<evidence type="ECO:0000259" key="5">
    <source>
        <dbReference type="Pfam" id="PF00296"/>
    </source>
</evidence>
<sequence>MRLRPGPVRIRIMSTPSETDSLTFGVQLPTGLAGAGRAASYSWVDRVIRVAVEAERLGFHEVGCSDHFSSTHVVREKWENPPEYFEPLVTLTAVAARTSVVRLAAGALVLPLREPVLLAKQVATLDRLSDGRTTLAVGVGPHRDEFECVLPSLKGARRSRLTRESIQCLRGLFTERLTSFSGNYRHFRNVECYPKPVQTPLPIYSSGNDDGAIRRAGELCDGWLADRIGPDDLRNGRKKVLEYADRARRDPDTIHTSLRSIVALGTTAMQARERFGRSALVRSPHVAGPDPYLDGNLVGTPDQVCAQLEAFAEAGLDHFSASFVGNTVDELLDQLQVFADQVLPAFAERVDRTA</sequence>
<name>A0A4R0KRA7_9ACTN</name>
<dbReference type="NCBIfam" id="TIGR03619">
    <property type="entry name" value="F420_Rv2161c"/>
    <property type="match status" value="1"/>
</dbReference>
<dbReference type="InterPro" id="IPR019921">
    <property type="entry name" value="Lucif-like_OxRdtase_Rv2161c"/>
</dbReference>
<reference evidence="6 7" key="1">
    <citation type="submission" date="2019-02" db="EMBL/GenBank/DDBJ databases">
        <title>Kribbella capetownensis sp. nov. and Kribbella speibonae sp. nov., isolated from soil.</title>
        <authorList>
            <person name="Curtis S.M."/>
            <person name="Norton I."/>
            <person name="Everest G.J."/>
            <person name="Meyers P.R."/>
        </authorList>
    </citation>
    <scope>NUCLEOTIDE SEQUENCE [LARGE SCALE GENOMIC DNA]</scope>
    <source>
        <strain evidence="6 7">NRRL B-24813</strain>
    </source>
</reference>
<keyword evidence="3 6" id="KW-0560">Oxidoreductase</keyword>
<evidence type="ECO:0000256" key="1">
    <source>
        <dbReference type="ARBA" id="ARBA00022630"/>
    </source>
</evidence>
<dbReference type="OrthoDB" id="3206024at2"/>
<evidence type="ECO:0000313" key="6">
    <source>
        <dbReference type="EMBL" id="TCC62910.1"/>
    </source>
</evidence>
<evidence type="ECO:0000256" key="2">
    <source>
        <dbReference type="ARBA" id="ARBA00022643"/>
    </source>
</evidence>
<dbReference type="InterPro" id="IPR011251">
    <property type="entry name" value="Luciferase-like_dom"/>
</dbReference>
<accession>A0A4R0KRA7</accession>
<dbReference type="PANTHER" id="PTHR42847:SF4">
    <property type="entry name" value="ALKANESULFONATE MONOOXYGENASE-RELATED"/>
    <property type="match status" value="1"/>
</dbReference>
<dbReference type="SUPFAM" id="SSF51679">
    <property type="entry name" value="Bacterial luciferase-like"/>
    <property type="match status" value="1"/>
</dbReference>
<feature type="domain" description="Luciferase-like" evidence="5">
    <location>
        <begin position="23"/>
        <end position="280"/>
    </location>
</feature>
<dbReference type="GO" id="GO:0046306">
    <property type="term" value="P:alkanesulfonate catabolic process"/>
    <property type="evidence" value="ECO:0007669"/>
    <property type="project" value="TreeGrafter"/>
</dbReference>
<proteinExistence type="predicted"/>
<dbReference type="AlphaFoldDB" id="A0A4R0KRA7"/>
<dbReference type="Gene3D" id="3.20.20.30">
    <property type="entry name" value="Luciferase-like domain"/>
    <property type="match status" value="1"/>
</dbReference>
<keyword evidence="1" id="KW-0285">Flavoprotein</keyword>
<evidence type="ECO:0000313" key="7">
    <source>
        <dbReference type="Proteomes" id="UP000291144"/>
    </source>
</evidence>
<dbReference type="EC" id="1.-.-.-" evidence="6"/>
<gene>
    <name evidence="6" type="ORF">E0H73_10435</name>
</gene>
<keyword evidence="2" id="KW-0288">FMN</keyword>
<organism evidence="6 7">
    <name type="scientific">Kribbella pittospori</name>
    <dbReference type="NCBI Taxonomy" id="722689"/>
    <lineage>
        <taxon>Bacteria</taxon>
        <taxon>Bacillati</taxon>
        <taxon>Actinomycetota</taxon>
        <taxon>Actinomycetes</taxon>
        <taxon>Propionibacteriales</taxon>
        <taxon>Kribbellaceae</taxon>
        <taxon>Kribbella</taxon>
    </lineage>
</organism>
<keyword evidence="7" id="KW-1185">Reference proteome</keyword>
<dbReference type="PANTHER" id="PTHR42847">
    <property type="entry name" value="ALKANESULFONATE MONOOXYGENASE"/>
    <property type="match status" value="1"/>
</dbReference>
<dbReference type="Pfam" id="PF00296">
    <property type="entry name" value="Bac_luciferase"/>
    <property type="match status" value="1"/>
</dbReference>
<evidence type="ECO:0000256" key="3">
    <source>
        <dbReference type="ARBA" id="ARBA00023002"/>
    </source>
</evidence>
<dbReference type="GO" id="GO:0008726">
    <property type="term" value="F:alkanesulfonate monooxygenase activity"/>
    <property type="evidence" value="ECO:0007669"/>
    <property type="project" value="TreeGrafter"/>
</dbReference>
<dbReference type="InterPro" id="IPR036661">
    <property type="entry name" value="Luciferase-like_sf"/>
</dbReference>
<keyword evidence="4" id="KW-0503">Monooxygenase</keyword>
<evidence type="ECO:0000256" key="4">
    <source>
        <dbReference type="ARBA" id="ARBA00023033"/>
    </source>
</evidence>
<comment type="caution">
    <text evidence="6">The sequence shown here is derived from an EMBL/GenBank/DDBJ whole genome shotgun (WGS) entry which is preliminary data.</text>
</comment>
<dbReference type="Proteomes" id="UP000291144">
    <property type="component" value="Unassembled WGS sequence"/>
</dbReference>